<dbReference type="Gene3D" id="1.10.287.110">
    <property type="entry name" value="DnaJ domain"/>
    <property type="match status" value="1"/>
</dbReference>
<dbReference type="EMBL" id="JAFCMP010000312">
    <property type="protein sequence ID" value="KAG5181641.1"/>
    <property type="molecule type" value="Genomic_DNA"/>
</dbReference>
<keyword evidence="3" id="KW-1185">Reference proteome</keyword>
<dbReference type="SUPFAM" id="SSF46565">
    <property type="entry name" value="Chaperone J-domain"/>
    <property type="match status" value="1"/>
</dbReference>
<evidence type="ECO:0000313" key="3">
    <source>
        <dbReference type="Proteomes" id="UP000664859"/>
    </source>
</evidence>
<gene>
    <name evidence="2" type="ORF">JKP88DRAFT_263574</name>
</gene>
<evidence type="ECO:0000313" key="2">
    <source>
        <dbReference type="EMBL" id="KAG5181641.1"/>
    </source>
</evidence>
<sequence length="380" mass="39394">MVRRRSPAADMTVCAFIAMTIILSHAFLGTDLSRMNTLAQQGRHSNVIMMAGKKKGGGGVAQAKPRKGFGAGSTTAAIAAPKAPAFDGPTALRISEAAFDRYEDQAAQDPDSLLFRDFIVCAKVKGGAAVAAAPQLSDWVPCAQLGLLSSATSPVDQMVPVTAAVASLCREVVTAATTSVPSLLTRVPHAHLEYAVEPTDCWMKWVYETVVEERKGGAGAGGRGGEPAVTRADAWGVLGVEPGASAGEVKRAYLKLARDLHPDALVGREPEEIAEAEARFLLVTKSYELVGGGLGGGSDVGATAAAARASWYESIGGKGRTEFATVNLAGQRMGSALLGAEMELNLGGWRAAVRGLDADIVQTFASRNAAAARASLEASR</sequence>
<dbReference type="PRINTS" id="PR00625">
    <property type="entry name" value="JDOMAIN"/>
</dbReference>
<feature type="domain" description="J" evidence="1">
    <location>
        <begin position="233"/>
        <end position="316"/>
    </location>
</feature>
<reference evidence="2" key="1">
    <citation type="submission" date="2021-02" db="EMBL/GenBank/DDBJ databases">
        <title>First Annotated Genome of the Yellow-green Alga Tribonema minus.</title>
        <authorList>
            <person name="Mahan K.M."/>
        </authorList>
    </citation>
    <scope>NUCLEOTIDE SEQUENCE</scope>
    <source>
        <strain evidence="2">UTEX B ZZ1240</strain>
    </source>
</reference>
<dbReference type="AlphaFoldDB" id="A0A835YUN7"/>
<dbReference type="CDD" id="cd06257">
    <property type="entry name" value="DnaJ"/>
    <property type="match status" value="1"/>
</dbReference>
<accession>A0A835YUN7</accession>
<evidence type="ECO:0000259" key="1">
    <source>
        <dbReference type="PROSITE" id="PS50076"/>
    </source>
</evidence>
<protein>
    <recommendedName>
        <fullName evidence="1">J domain-containing protein</fullName>
    </recommendedName>
</protein>
<dbReference type="SMART" id="SM00271">
    <property type="entry name" value="DnaJ"/>
    <property type="match status" value="1"/>
</dbReference>
<dbReference type="PROSITE" id="PS50076">
    <property type="entry name" value="DNAJ_2"/>
    <property type="match status" value="1"/>
</dbReference>
<comment type="caution">
    <text evidence="2">The sequence shown here is derived from an EMBL/GenBank/DDBJ whole genome shotgun (WGS) entry which is preliminary data.</text>
</comment>
<dbReference type="Pfam" id="PF00226">
    <property type="entry name" value="DnaJ"/>
    <property type="match status" value="1"/>
</dbReference>
<dbReference type="InterPro" id="IPR036869">
    <property type="entry name" value="J_dom_sf"/>
</dbReference>
<name>A0A835YUN7_9STRA</name>
<proteinExistence type="predicted"/>
<dbReference type="InterPro" id="IPR001623">
    <property type="entry name" value="DnaJ_domain"/>
</dbReference>
<dbReference type="Proteomes" id="UP000664859">
    <property type="component" value="Unassembled WGS sequence"/>
</dbReference>
<organism evidence="2 3">
    <name type="scientific">Tribonema minus</name>
    <dbReference type="NCBI Taxonomy" id="303371"/>
    <lineage>
        <taxon>Eukaryota</taxon>
        <taxon>Sar</taxon>
        <taxon>Stramenopiles</taxon>
        <taxon>Ochrophyta</taxon>
        <taxon>PX clade</taxon>
        <taxon>Xanthophyceae</taxon>
        <taxon>Tribonematales</taxon>
        <taxon>Tribonemataceae</taxon>
        <taxon>Tribonema</taxon>
    </lineage>
</organism>
<dbReference type="OrthoDB" id="10250354at2759"/>